<dbReference type="Gene3D" id="1.10.287.110">
    <property type="entry name" value="DnaJ domain"/>
    <property type="match status" value="1"/>
</dbReference>
<dbReference type="SMART" id="SM00271">
    <property type="entry name" value="DnaJ"/>
    <property type="match status" value="1"/>
</dbReference>
<accession>A0A8C4R5X6</accession>
<dbReference type="CDD" id="cd06257">
    <property type="entry name" value="DnaJ"/>
    <property type="match status" value="1"/>
</dbReference>
<keyword evidence="2 3" id="KW-0802">TPR repeat</keyword>
<dbReference type="PROSITE" id="PS50076">
    <property type="entry name" value="DNAJ_2"/>
    <property type="match status" value="1"/>
</dbReference>
<evidence type="ECO:0000313" key="5">
    <source>
        <dbReference type="Ensembl" id="ENSEBUP00000024647.1"/>
    </source>
</evidence>
<feature type="domain" description="J" evidence="4">
    <location>
        <begin position="293"/>
        <end position="363"/>
    </location>
</feature>
<evidence type="ECO:0000256" key="2">
    <source>
        <dbReference type="ARBA" id="ARBA00022803"/>
    </source>
</evidence>
<dbReference type="InterPro" id="IPR019734">
    <property type="entry name" value="TPR_rpt"/>
</dbReference>
<keyword evidence="6" id="KW-1185">Reference proteome</keyword>
<sequence>MMLSRYQQALEDAQQAVRIDDSFGHLREGKCHLALGSAYAAIRSFQRVLELEPNSKPAENELLNAKALLEYENMAEKDFAKQDFRKVVFCMDRALDFAAACTKLKVKKAECLAMLGRYAEAQSVASDILRLDSTNADALYVRGLCLYYEDLIDKAVQYFVQALRMAPDHEKARLACKNAKLLKAKKEEGNQAFKDGQLQEAYDMYSSALQIDPNNRITNAKIYCNRAAVSMKVPLLFHTHKASTYSQPYSKNAHITVKAMKATQSYNRIKQCTKNRRLLQDAKLQLKKSKRKDYYKILGVGRTASEEDIKKAYRKRALMHHPDRHSSASPEFQKAEEKKFKEVGEAFSVLADPKKRERFDNGQDLDDEVGLKDFDANTIFRTFFGPSASGGNFSFESKQPSIWTLF</sequence>
<protein>
    <submittedName>
        <fullName evidence="5">DnaJ (Hsp40) homolog, subfamily C, member 7</fullName>
    </submittedName>
</protein>
<evidence type="ECO:0000313" key="6">
    <source>
        <dbReference type="Proteomes" id="UP000694388"/>
    </source>
</evidence>
<dbReference type="SUPFAM" id="SSF48452">
    <property type="entry name" value="TPR-like"/>
    <property type="match status" value="2"/>
</dbReference>
<dbReference type="Pfam" id="PF13181">
    <property type="entry name" value="TPR_8"/>
    <property type="match status" value="1"/>
</dbReference>
<dbReference type="InterPro" id="IPR018253">
    <property type="entry name" value="DnaJ_domain_CS"/>
</dbReference>
<dbReference type="PANTHER" id="PTHR45188">
    <property type="entry name" value="DNAJ PROTEIN P58IPK HOMOLOG"/>
    <property type="match status" value="1"/>
</dbReference>
<evidence type="ECO:0000259" key="4">
    <source>
        <dbReference type="PROSITE" id="PS50076"/>
    </source>
</evidence>
<dbReference type="OMA" id="KMCLGLD"/>
<dbReference type="PANTHER" id="PTHR45188:SF2">
    <property type="entry name" value="DNAJ HOMOLOG SUBFAMILY C MEMBER 7"/>
    <property type="match status" value="1"/>
</dbReference>
<feature type="repeat" description="TPR" evidence="3">
    <location>
        <begin position="182"/>
        <end position="215"/>
    </location>
</feature>
<dbReference type="Proteomes" id="UP000694388">
    <property type="component" value="Unplaced"/>
</dbReference>
<dbReference type="Ensembl" id="ENSEBUT00000025223.1">
    <property type="protein sequence ID" value="ENSEBUP00000024647.1"/>
    <property type="gene ID" value="ENSEBUG00000015199.1"/>
</dbReference>
<reference evidence="5" key="2">
    <citation type="submission" date="2025-09" db="UniProtKB">
        <authorList>
            <consortium name="Ensembl"/>
        </authorList>
    </citation>
    <scope>IDENTIFICATION</scope>
</reference>
<dbReference type="SUPFAM" id="SSF46565">
    <property type="entry name" value="Chaperone J-domain"/>
    <property type="match status" value="1"/>
</dbReference>
<dbReference type="PROSITE" id="PS50005">
    <property type="entry name" value="TPR"/>
    <property type="match status" value="3"/>
</dbReference>
<dbReference type="FunFam" id="1.10.287.110:FF:000018">
    <property type="entry name" value="DnaJ (Hsp40) homolog, subfamily C, member 7"/>
    <property type="match status" value="1"/>
</dbReference>
<dbReference type="InterPro" id="IPR036869">
    <property type="entry name" value="J_dom_sf"/>
</dbReference>
<proteinExistence type="predicted"/>
<dbReference type="Pfam" id="PF00226">
    <property type="entry name" value="DnaJ"/>
    <property type="match status" value="1"/>
</dbReference>
<keyword evidence="1" id="KW-0677">Repeat</keyword>
<dbReference type="PRINTS" id="PR00625">
    <property type="entry name" value="JDOMAIN"/>
</dbReference>
<name>A0A8C4R5X6_EPTBU</name>
<feature type="repeat" description="TPR" evidence="3">
    <location>
        <begin position="22"/>
        <end position="55"/>
    </location>
</feature>
<feature type="repeat" description="TPR" evidence="3">
    <location>
        <begin position="136"/>
        <end position="169"/>
    </location>
</feature>
<dbReference type="AlphaFoldDB" id="A0A8C4R5X6"/>
<dbReference type="InterPro" id="IPR001623">
    <property type="entry name" value="DnaJ_domain"/>
</dbReference>
<dbReference type="Gene3D" id="1.25.40.10">
    <property type="entry name" value="Tetratricopeptide repeat domain"/>
    <property type="match status" value="1"/>
</dbReference>
<dbReference type="GeneTree" id="ENSGT00940000155338"/>
<evidence type="ECO:0000256" key="3">
    <source>
        <dbReference type="PROSITE-ProRule" id="PRU00339"/>
    </source>
</evidence>
<dbReference type="SMART" id="SM00028">
    <property type="entry name" value="TPR"/>
    <property type="match status" value="4"/>
</dbReference>
<organism evidence="5 6">
    <name type="scientific">Eptatretus burgeri</name>
    <name type="common">Inshore hagfish</name>
    <dbReference type="NCBI Taxonomy" id="7764"/>
    <lineage>
        <taxon>Eukaryota</taxon>
        <taxon>Metazoa</taxon>
        <taxon>Chordata</taxon>
        <taxon>Craniata</taxon>
        <taxon>Vertebrata</taxon>
        <taxon>Cyclostomata</taxon>
        <taxon>Myxini</taxon>
        <taxon>Myxiniformes</taxon>
        <taxon>Myxinidae</taxon>
        <taxon>Eptatretinae</taxon>
        <taxon>Eptatretus</taxon>
    </lineage>
</organism>
<dbReference type="InterPro" id="IPR011990">
    <property type="entry name" value="TPR-like_helical_dom_sf"/>
</dbReference>
<reference evidence="5" key="1">
    <citation type="submission" date="2025-08" db="UniProtKB">
        <authorList>
            <consortium name="Ensembl"/>
        </authorList>
    </citation>
    <scope>IDENTIFICATION</scope>
</reference>
<evidence type="ECO:0000256" key="1">
    <source>
        <dbReference type="ARBA" id="ARBA00022737"/>
    </source>
</evidence>
<dbReference type="PROSITE" id="PS00636">
    <property type="entry name" value="DNAJ_1"/>
    <property type="match status" value="1"/>
</dbReference>